<dbReference type="GO" id="GO:0005886">
    <property type="term" value="C:plasma membrane"/>
    <property type="evidence" value="ECO:0007669"/>
    <property type="project" value="UniProtKB-SubCell"/>
</dbReference>
<proteinExistence type="inferred from homology"/>
<evidence type="ECO:0000256" key="10">
    <source>
        <dbReference type="ARBA" id="ARBA00034269"/>
    </source>
</evidence>
<sequence>MAARYGNDGGGLPSAVVDCALYENGKRIPGQVNLGRILERIDPEAGRFAWIGLYEPSEAQLQEVAEAFGLHPLAVEDAVHAHQRPKLERYGDMLFLVLKTIVYVDHDQVTATSEIVDTGEIMVFAGPGYAITVRHGSAPSLDGVRQQLQGDPRQLGCGPAAVLHAVADMVVDRYLDVADAFAGDVDTLESEVFSPDRPVDAGRIYQLKRELLEFKRAVMPLAPALQRLSEGSVPQIPKDVATYFRDVADHHHRVSEQILSFDELITGMLGASIAQLGVQQNADMRRISAWAALVAVPTMIVGVYGMNFDHMPELRSPYGYPAVWILIVTACTVIYRALRRNKWL</sequence>
<dbReference type="PANTHER" id="PTHR46494:SF1">
    <property type="entry name" value="CORA FAMILY METAL ION TRANSPORTER (EUROFUNG)"/>
    <property type="match status" value="1"/>
</dbReference>
<dbReference type="GO" id="GO:0050897">
    <property type="term" value="F:cobalt ion binding"/>
    <property type="evidence" value="ECO:0007669"/>
    <property type="project" value="TreeGrafter"/>
</dbReference>
<dbReference type="PANTHER" id="PTHR46494">
    <property type="entry name" value="CORA FAMILY METAL ION TRANSPORTER (EUROFUNG)"/>
    <property type="match status" value="1"/>
</dbReference>
<dbReference type="CDD" id="cd12830">
    <property type="entry name" value="MtCorA-like"/>
    <property type="match status" value="1"/>
</dbReference>
<dbReference type="Gene3D" id="1.20.58.340">
    <property type="entry name" value="Magnesium transport protein CorA, transmembrane region"/>
    <property type="match status" value="2"/>
</dbReference>
<comment type="subcellular location">
    <subcellularLocation>
        <location evidence="1">Cell membrane</location>
        <topology evidence="1">Multi-pass membrane protein</topology>
    </subcellularLocation>
</comment>
<dbReference type="SUPFAM" id="SSF144083">
    <property type="entry name" value="Magnesium transport protein CorA, transmembrane region"/>
    <property type="match status" value="1"/>
</dbReference>
<organism evidence="13 14">
    <name type="scientific">Streptomyces subrutilus</name>
    <dbReference type="NCBI Taxonomy" id="36818"/>
    <lineage>
        <taxon>Bacteria</taxon>
        <taxon>Bacillati</taxon>
        <taxon>Actinomycetota</taxon>
        <taxon>Actinomycetes</taxon>
        <taxon>Kitasatosporales</taxon>
        <taxon>Streptomycetaceae</taxon>
        <taxon>Streptomyces</taxon>
    </lineage>
</organism>
<keyword evidence="8" id="KW-0406">Ion transport</keyword>
<keyword evidence="6" id="KW-0460">Magnesium</keyword>
<evidence type="ECO:0000256" key="6">
    <source>
        <dbReference type="ARBA" id="ARBA00022842"/>
    </source>
</evidence>
<dbReference type="InterPro" id="IPR045861">
    <property type="entry name" value="CorA_cytoplasmic_dom"/>
</dbReference>
<keyword evidence="14" id="KW-1185">Reference proteome</keyword>
<accession>A0A1E5PZZ1</accession>
<name>A0A1E5PZZ1_9ACTN</name>
<comment type="similarity">
    <text evidence="2">Belongs to the CorA metal ion transporter (MIT) (TC 1.A.35) family.</text>
</comment>
<evidence type="ECO:0000313" key="14">
    <source>
        <dbReference type="Proteomes" id="UP000095705"/>
    </source>
</evidence>
<evidence type="ECO:0000256" key="7">
    <source>
        <dbReference type="ARBA" id="ARBA00022989"/>
    </source>
</evidence>
<dbReference type="GO" id="GO:0015087">
    <property type="term" value="F:cobalt ion transmembrane transporter activity"/>
    <property type="evidence" value="ECO:0007669"/>
    <property type="project" value="TreeGrafter"/>
</dbReference>
<dbReference type="InterPro" id="IPR002523">
    <property type="entry name" value="MgTranspt_CorA/ZnTranspt_ZntB"/>
</dbReference>
<dbReference type="FunFam" id="1.20.58.340:FF:000004">
    <property type="entry name" value="Magnesium transport protein CorA"/>
    <property type="match status" value="1"/>
</dbReference>
<evidence type="ECO:0000256" key="1">
    <source>
        <dbReference type="ARBA" id="ARBA00004651"/>
    </source>
</evidence>
<comment type="catalytic activity">
    <reaction evidence="10">
        <text>Mg(2+)(in) = Mg(2+)(out)</text>
        <dbReference type="Rhea" id="RHEA:29827"/>
        <dbReference type="ChEBI" id="CHEBI:18420"/>
    </reaction>
</comment>
<dbReference type="Gene3D" id="3.30.460.20">
    <property type="entry name" value="CorA soluble domain-like"/>
    <property type="match status" value="1"/>
</dbReference>
<dbReference type="EMBL" id="MEHK01000001">
    <property type="protein sequence ID" value="OEJ35125.1"/>
    <property type="molecule type" value="Genomic_DNA"/>
</dbReference>
<evidence type="ECO:0000256" key="5">
    <source>
        <dbReference type="ARBA" id="ARBA00022692"/>
    </source>
</evidence>
<dbReference type="GO" id="GO:0015095">
    <property type="term" value="F:magnesium ion transmembrane transporter activity"/>
    <property type="evidence" value="ECO:0007669"/>
    <property type="project" value="TreeGrafter"/>
</dbReference>
<protein>
    <submittedName>
        <fullName evidence="13">Magnesium transporter CorA</fullName>
    </submittedName>
</protein>
<comment type="caution">
    <text evidence="13">The sequence shown here is derived from an EMBL/GenBank/DDBJ whole genome shotgun (WGS) entry which is preliminary data.</text>
</comment>
<evidence type="ECO:0000256" key="8">
    <source>
        <dbReference type="ARBA" id="ARBA00023065"/>
    </source>
</evidence>
<feature type="transmembrane region" description="Helical" evidence="12">
    <location>
        <begin position="287"/>
        <end position="306"/>
    </location>
</feature>
<dbReference type="InterPro" id="IPR045863">
    <property type="entry name" value="CorA_TM1_TM2"/>
</dbReference>
<evidence type="ECO:0000256" key="11">
    <source>
        <dbReference type="ARBA" id="ARBA00045497"/>
    </source>
</evidence>
<evidence type="ECO:0000256" key="9">
    <source>
        <dbReference type="ARBA" id="ARBA00023136"/>
    </source>
</evidence>
<evidence type="ECO:0000256" key="2">
    <source>
        <dbReference type="ARBA" id="ARBA00009765"/>
    </source>
</evidence>
<dbReference type="Pfam" id="PF01544">
    <property type="entry name" value="CorA"/>
    <property type="match status" value="1"/>
</dbReference>
<keyword evidence="3" id="KW-0813">Transport</keyword>
<dbReference type="SUPFAM" id="SSF143865">
    <property type="entry name" value="CorA soluble domain-like"/>
    <property type="match status" value="1"/>
</dbReference>
<feature type="transmembrane region" description="Helical" evidence="12">
    <location>
        <begin position="318"/>
        <end position="338"/>
    </location>
</feature>
<keyword evidence="9 12" id="KW-0472">Membrane</keyword>
<keyword evidence="7 12" id="KW-1133">Transmembrane helix</keyword>
<keyword evidence="4" id="KW-1003">Cell membrane</keyword>
<dbReference type="RefSeq" id="WP_069923312.1">
    <property type="nucleotide sequence ID" value="NZ_MEHK01000001.1"/>
</dbReference>
<dbReference type="STRING" id="36818.BGK67_30815"/>
<evidence type="ECO:0000313" key="13">
    <source>
        <dbReference type="EMBL" id="OEJ35125.1"/>
    </source>
</evidence>
<comment type="function">
    <text evidence="11">Mediates influx of magnesium ions. Alternates between open and closed states. Activated by low cytoplasmic Mg(2+) levels. Inactive when cytoplasmic Mg(2+) levels are high.</text>
</comment>
<keyword evidence="5 12" id="KW-0812">Transmembrane</keyword>
<evidence type="ECO:0000256" key="12">
    <source>
        <dbReference type="SAM" id="Phobius"/>
    </source>
</evidence>
<gene>
    <name evidence="13" type="ORF">BGK67_30815</name>
</gene>
<dbReference type="OrthoDB" id="9803416at2"/>
<evidence type="ECO:0000256" key="3">
    <source>
        <dbReference type="ARBA" id="ARBA00022448"/>
    </source>
</evidence>
<reference evidence="13 14" key="1">
    <citation type="submission" date="2016-08" db="EMBL/GenBank/DDBJ databases">
        <title>The complete genome of Streptomyces subrutilus 10-1-1.</title>
        <authorList>
            <person name="Chen X."/>
        </authorList>
    </citation>
    <scope>NUCLEOTIDE SEQUENCE [LARGE SCALE GENOMIC DNA]</scope>
    <source>
        <strain evidence="13 14">10-1-1</strain>
    </source>
</reference>
<dbReference type="Proteomes" id="UP000095705">
    <property type="component" value="Unassembled WGS sequence"/>
</dbReference>
<dbReference type="GO" id="GO:0000287">
    <property type="term" value="F:magnesium ion binding"/>
    <property type="evidence" value="ECO:0007669"/>
    <property type="project" value="TreeGrafter"/>
</dbReference>
<evidence type="ECO:0000256" key="4">
    <source>
        <dbReference type="ARBA" id="ARBA00022475"/>
    </source>
</evidence>
<dbReference type="AlphaFoldDB" id="A0A1E5PZZ1"/>